<sequence length="75" mass="8663">MTTKYSAKFTNNVVLSNVFTGIYLSKNKKTLKYNEIKITAVARIMTTARNITVFVPERDEIARMRLQNSLEEAYL</sequence>
<accession>A0A2G0NN18</accession>
<gene>
    <name evidence="1" type="ORF">Xinn_01825</name>
</gene>
<dbReference type="Proteomes" id="UP000224871">
    <property type="component" value="Unassembled WGS sequence"/>
</dbReference>
<comment type="caution">
    <text evidence="1">The sequence shown here is derived from an EMBL/GenBank/DDBJ whole genome shotgun (WGS) entry which is preliminary data.</text>
</comment>
<protein>
    <submittedName>
        <fullName evidence="1">Uncharacterized protein</fullName>
    </submittedName>
</protein>
<reference evidence="1 2" key="1">
    <citation type="journal article" date="2017" name="Nat. Microbiol.">
        <title>Natural product diversity associated with the nematode symbionts Photorhabdus and Xenorhabdus.</title>
        <authorList>
            <person name="Tobias N.J."/>
            <person name="Wolff H."/>
            <person name="Djahanschiri B."/>
            <person name="Grundmann F."/>
            <person name="Kronenwerth M."/>
            <person name="Shi Y.M."/>
            <person name="Simonyi S."/>
            <person name="Grun P."/>
            <person name="Shapiro-Ilan D."/>
            <person name="Pidot S.J."/>
            <person name="Stinear T.P."/>
            <person name="Ebersberger I."/>
            <person name="Bode H.B."/>
        </authorList>
    </citation>
    <scope>NUCLEOTIDE SEQUENCE [LARGE SCALE GENOMIC DNA]</scope>
    <source>
        <strain evidence="1 2">DSM 16336</strain>
    </source>
</reference>
<keyword evidence="2" id="KW-1185">Reference proteome</keyword>
<proteinExistence type="predicted"/>
<evidence type="ECO:0000313" key="1">
    <source>
        <dbReference type="EMBL" id="PHM36109.1"/>
    </source>
</evidence>
<name>A0A2G0NN18_9GAMM</name>
<organism evidence="1 2">
    <name type="scientific">Xenorhabdus innexi</name>
    <dbReference type="NCBI Taxonomy" id="290109"/>
    <lineage>
        <taxon>Bacteria</taxon>
        <taxon>Pseudomonadati</taxon>
        <taxon>Pseudomonadota</taxon>
        <taxon>Gammaproteobacteria</taxon>
        <taxon>Enterobacterales</taxon>
        <taxon>Morganellaceae</taxon>
        <taxon>Xenorhabdus</taxon>
    </lineage>
</organism>
<evidence type="ECO:0000313" key="2">
    <source>
        <dbReference type="Proteomes" id="UP000224871"/>
    </source>
</evidence>
<dbReference type="EMBL" id="NIBU01000017">
    <property type="protein sequence ID" value="PHM36109.1"/>
    <property type="molecule type" value="Genomic_DNA"/>
</dbReference>